<reference evidence="3" key="1">
    <citation type="submission" date="2020-08" db="EMBL/GenBank/DDBJ databases">
        <title>Ramlibacter sp. GTP1 16S ribosomal RNA gene genome sequencing and assembly.</title>
        <authorList>
            <person name="Kang M."/>
        </authorList>
    </citation>
    <scope>NUCLEOTIDE SEQUENCE</scope>
    <source>
        <strain evidence="3">GTP1</strain>
    </source>
</reference>
<keyword evidence="1" id="KW-1133">Transmembrane helix</keyword>
<feature type="transmembrane region" description="Helical" evidence="1">
    <location>
        <begin position="193"/>
        <end position="220"/>
    </location>
</feature>
<dbReference type="AlphaFoldDB" id="A0A923S264"/>
<comment type="caution">
    <text evidence="3">The sequence shown here is derived from an EMBL/GenBank/DDBJ whole genome shotgun (WGS) entry which is preliminary data.</text>
</comment>
<keyword evidence="1" id="KW-0472">Membrane</keyword>
<evidence type="ECO:0000313" key="4">
    <source>
        <dbReference type="Proteomes" id="UP000596827"/>
    </source>
</evidence>
<proteinExistence type="predicted"/>
<evidence type="ECO:0000256" key="1">
    <source>
        <dbReference type="SAM" id="Phobius"/>
    </source>
</evidence>
<name>A0A923S264_9BURK</name>
<evidence type="ECO:0000259" key="2">
    <source>
        <dbReference type="Pfam" id="PF00487"/>
    </source>
</evidence>
<keyword evidence="1" id="KW-0812">Transmembrane</keyword>
<feature type="domain" description="Fatty acid desaturase" evidence="2">
    <location>
        <begin position="64"/>
        <end position="297"/>
    </location>
</feature>
<accession>A0A923S264</accession>
<gene>
    <name evidence="3" type="ORF">H8R02_08180</name>
</gene>
<protein>
    <submittedName>
        <fullName evidence="3">Fatty acid desaturase</fullName>
    </submittedName>
</protein>
<sequence>MDPQPTGQLRAARAQIVQELGTEQLARLHRGNLFLDALAIFGAPLLFLACAWHLATGSVRDVLWWVALIVQGDLVLVMAFINHDAFVHRKLFAPRLRWVLGSILVWPTLVRAAVYEKQHLTHHRALGTEDDSELYKMGIDTPLKRLAYASPLVVVYRSFFLGGKTAALGRSDAATAVKRADPARDRWERGTRLALFATAAASLAWDWRFVVLGYLLPFVLVTPPINTMRIVLEHFDLERGNPLWVGTFYRTGPLTRLAFWWDAGDCHLVHHFYANIPFYRVGEALRLMRPIMARAGVLEQRSLPRLLLEWFSGARQHWSVPGPARNS</sequence>
<dbReference type="RefSeq" id="WP_187080893.1">
    <property type="nucleotide sequence ID" value="NZ_JACORU010000002.1"/>
</dbReference>
<keyword evidence="4" id="KW-1185">Reference proteome</keyword>
<dbReference type="GO" id="GO:0006629">
    <property type="term" value="P:lipid metabolic process"/>
    <property type="evidence" value="ECO:0007669"/>
    <property type="project" value="InterPro"/>
</dbReference>
<feature type="transmembrane region" description="Helical" evidence="1">
    <location>
        <begin position="33"/>
        <end position="55"/>
    </location>
</feature>
<dbReference type="Proteomes" id="UP000596827">
    <property type="component" value="Unassembled WGS sequence"/>
</dbReference>
<dbReference type="InterPro" id="IPR005804">
    <property type="entry name" value="FA_desaturase_dom"/>
</dbReference>
<organism evidence="3 4">
    <name type="scientific">Ramlibacter albus</name>
    <dbReference type="NCBI Taxonomy" id="2079448"/>
    <lineage>
        <taxon>Bacteria</taxon>
        <taxon>Pseudomonadati</taxon>
        <taxon>Pseudomonadota</taxon>
        <taxon>Betaproteobacteria</taxon>
        <taxon>Burkholderiales</taxon>
        <taxon>Comamonadaceae</taxon>
        <taxon>Ramlibacter</taxon>
    </lineage>
</organism>
<feature type="transmembrane region" description="Helical" evidence="1">
    <location>
        <begin position="62"/>
        <end position="81"/>
    </location>
</feature>
<dbReference type="Pfam" id="PF00487">
    <property type="entry name" value="FA_desaturase"/>
    <property type="match status" value="1"/>
</dbReference>
<evidence type="ECO:0000313" key="3">
    <source>
        <dbReference type="EMBL" id="MBC5764423.1"/>
    </source>
</evidence>
<dbReference type="EMBL" id="JACORU010000002">
    <property type="protein sequence ID" value="MBC5764423.1"/>
    <property type="molecule type" value="Genomic_DNA"/>
</dbReference>
<feature type="transmembrane region" description="Helical" evidence="1">
    <location>
        <begin position="96"/>
        <end position="114"/>
    </location>
</feature>